<dbReference type="GO" id="GO:0004527">
    <property type="term" value="F:exonuclease activity"/>
    <property type="evidence" value="ECO:0007669"/>
    <property type="project" value="UniProtKB-KW"/>
</dbReference>
<name>A0ABU9D6U7_9PROT</name>
<sequence>MDLGKVLVFDIETVPDVESCRAIENLGDLGDEEVAELMIHQRLAQTQGGSDFIRSYLHRIVAISVVFRGDHLDGGIKVRSLCDAGDPEELLVRGFFQLIDRHVPVLVSWNGCGFDLPVLHYRALLHGVSSRCYWEQGESRQDFRYNNYLNRYHLRHLDLMDILSGFQSRAVAPLQDIAVMLGLPGKLGMHGGEVWTQYRAGNIEGIRRYCEVDVINTYLVYLRWELSRGRLSPAQYANEQARLRVCLESQADSAPHFREFLDLWAGEAPAA</sequence>
<keyword evidence="2" id="KW-0378">Hydrolase</keyword>
<dbReference type="CDD" id="cd05782">
    <property type="entry name" value="DNA_polB_like1_exo"/>
    <property type="match status" value="1"/>
</dbReference>
<reference evidence="2 3" key="1">
    <citation type="submission" date="2024-04" db="EMBL/GenBank/DDBJ databases">
        <authorList>
            <person name="Abashina T."/>
            <person name="Shaikin A."/>
        </authorList>
    </citation>
    <scope>NUCLEOTIDE SEQUENCE [LARGE SCALE GENOMIC DNA]</scope>
    <source>
        <strain evidence="2 3">AAFK</strain>
    </source>
</reference>
<dbReference type="Gene3D" id="3.30.420.10">
    <property type="entry name" value="Ribonuclease H-like superfamily/Ribonuclease H"/>
    <property type="match status" value="1"/>
</dbReference>
<evidence type="ECO:0000313" key="2">
    <source>
        <dbReference type="EMBL" id="MEK8088213.1"/>
    </source>
</evidence>
<dbReference type="RefSeq" id="WP_341369279.1">
    <property type="nucleotide sequence ID" value="NZ_JBBPCO010000001.1"/>
</dbReference>
<dbReference type="InterPro" id="IPR036397">
    <property type="entry name" value="RNaseH_sf"/>
</dbReference>
<dbReference type="InterPro" id="IPR019288">
    <property type="entry name" value="3'-5'_exonuclease_PolB-like"/>
</dbReference>
<dbReference type="EMBL" id="JBBPCO010000001">
    <property type="protein sequence ID" value="MEK8088213.1"/>
    <property type="molecule type" value="Genomic_DNA"/>
</dbReference>
<dbReference type="Proteomes" id="UP001446205">
    <property type="component" value="Unassembled WGS sequence"/>
</dbReference>
<feature type="domain" description="Predicted 3'-5' exonuclease PolB-like" evidence="1">
    <location>
        <begin position="50"/>
        <end position="264"/>
    </location>
</feature>
<protein>
    <submittedName>
        <fullName evidence="2">3'-5' exonuclease</fullName>
    </submittedName>
</protein>
<dbReference type="InterPro" id="IPR012337">
    <property type="entry name" value="RNaseH-like_sf"/>
</dbReference>
<keyword evidence="3" id="KW-1185">Reference proteome</keyword>
<dbReference type="SUPFAM" id="SSF53098">
    <property type="entry name" value="Ribonuclease H-like"/>
    <property type="match status" value="1"/>
</dbReference>
<accession>A0ABU9D6U7</accession>
<keyword evidence="2" id="KW-0269">Exonuclease</keyword>
<keyword evidence="2" id="KW-0540">Nuclease</keyword>
<proteinExistence type="predicted"/>
<dbReference type="Pfam" id="PF10108">
    <property type="entry name" value="DNA_pol_B_exo2"/>
    <property type="match status" value="1"/>
</dbReference>
<comment type="caution">
    <text evidence="2">The sequence shown here is derived from an EMBL/GenBank/DDBJ whole genome shotgun (WGS) entry which is preliminary data.</text>
</comment>
<gene>
    <name evidence="2" type="ORF">WOB96_00395</name>
</gene>
<evidence type="ECO:0000313" key="3">
    <source>
        <dbReference type="Proteomes" id="UP001446205"/>
    </source>
</evidence>
<evidence type="ECO:0000259" key="1">
    <source>
        <dbReference type="Pfam" id="PF10108"/>
    </source>
</evidence>
<organism evidence="2 3">
    <name type="scientific">Thermithiobacillus plumbiphilus</name>
    <dbReference type="NCBI Taxonomy" id="1729899"/>
    <lineage>
        <taxon>Bacteria</taxon>
        <taxon>Pseudomonadati</taxon>
        <taxon>Pseudomonadota</taxon>
        <taxon>Acidithiobacillia</taxon>
        <taxon>Acidithiobacillales</taxon>
        <taxon>Thermithiobacillaceae</taxon>
        <taxon>Thermithiobacillus</taxon>
    </lineage>
</organism>